<evidence type="ECO:0000313" key="2">
    <source>
        <dbReference type="EMBL" id="CAB9511161.1"/>
    </source>
</evidence>
<dbReference type="AlphaFoldDB" id="A0A9N8DYJ8"/>
<dbReference type="InterPro" id="IPR032710">
    <property type="entry name" value="NTF2-like_dom_sf"/>
</dbReference>
<dbReference type="InterPro" id="IPR037401">
    <property type="entry name" value="SnoaL-like"/>
</dbReference>
<dbReference type="Proteomes" id="UP001153069">
    <property type="component" value="Unassembled WGS sequence"/>
</dbReference>
<name>A0A9N8DYJ8_9STRA</name>
<dbReference type="EMBL" id="CAICTM010000470">
    <property type="protein sequence ID" value="CAB9511161.1"/>
    <property type="molecule type" value="Genomic_DNA"/>
</dbReference>
<comment type="caution">
    <text evidence="2">The sequence shown here is derived from an EMBL/GenBank/DDBJ whole genome shotgun (WGS) entry which is preliminary data.</text>
</comment>
<sequence>MASNDALEFGTKLLVDYWDSKDVDAFVGCFTEDAVWTVNTSPPAQGIEAVKQVTEALMRLTKGSKHSELVGLVSNDGTTYTVYGKVSYEIEGYEGAVDCSFCDVITVKDGKVAECSTFMDTAPLNPSPDASSG</sequence>
<organism evidence="2 3">
    <name type="scientific">Seminavis robusta</name>
    <dbReference type="NCBI Taxonomy" id="568900"/>
    <lineage>
        <taxon>Eukaryota</taxon>
        <taxon>Sar</taxon>
        <taxon>Stramenopiles</taxon>
        <taxon>Ochrophyta</taxon>
        <taxon>Bacillariophyta</taxon>
        <taxon>Bacillariophyceae</taxon>
        <taxon>Bacillariophycidae</taxon>
        <taxon>Naviculales</taxon>
        <taxon>Naviculaceae</taxon>
        <taxon>Seminavis</taxon>
    </lineage>
</organism>
<evidence type="ECO:0000313" key="3">
    <source>
        <dbReference type="Proteomes" id="UP001153069"/>
    </source>
</evidence>
<reference evidence="2" key="1">
    <citation type="submission" date="2020-06" db="EMBL/GenBank/DDBJ databases">
        <authorList>
            <consortium name="Plant Systems Biology data submission"/>
        </authorList>
    </citation>
    <scope>NUCLEOTIDE SEQUENCE</scope>
    <source>
        <strain evidence="2">D6</strain>
    </source>
</reference>
<accession>A0A9N8DYJ8</accession>
<dbReference type="Gene3D" id="3.10.450.50">
    <property type="match status" value="1"/>
</dbReference>
<evidence type="ECO:0000259" key="1">
    <source>
        <dbReference type="Pfam" id="PF12680"/>
    </source>
</evidence>
<proteinExistence type="predicted"/>
<protein>
    <recommendedName>
        <fullName evidence="1">SnoaL-like domain-containing protein</fullName>
    </recommendedName>
</protein>
<keyword evidence="3" id="KW-1185">Reference proteome</keyword>
<feature type="domain" description="SnoaL-like" evidence="1">
    <location>
        <begin position="15"/>
        <end position="114"/>
    </location>
</feature>
<gene>
    <name evidence="2" type="ORF">SEMRO_471_G149690.1</name>
</gene>
<dbReference type="Pfam" id="PF12680">
    <property type="entry name" value="SnoaL_2"/>
    <property type="match status" value="1"/>
</dbReference>
<dbReference type="SUPFAM" id="SSF54427">
    <property type="entry name" value="NTF2-like"/>
    <property type="match status" value="1"/>
</dbReference>